<name>A0AAJ1QCN8_9FLAO</name>
<feature type="signal peptide" evidence="1">
    <location>
        <begin position="1"/>
        <end position="23"/>
    </location>
</feature>
<evidence type="ECO:0000313" key="4">
    <source>
        <dbReference type="Proteomes" id="UP001170959"/>
    </source>
</evidence>
<reference evidence="3" key="1">
    <citation type="submission" date="2020-06" db="EMBL/GenBank/DDBJ databases">
        <authorList>
            <person name="Dong N."/>
        </authorList>
    </citation>
    <scope>NUCLEOTIDE SEQUENCE</scope>
    <source>
        <strain evidence="3">R655-4</strain>
    </source>
</reference>
<reference evidence="3" key="2">
    <citation type="journal article" date="2022" name="Sci. Total Environ.">
        <title>Prevalence, transmission, and molecular epidemiology of tet(X)-positive bacteria among humans, animals, and environmental niches in China: An epidemiological, and genomic-based study.</title>
        <authorList>
            <person name="Dong N."/>
            <person name="Zeng Y."/>
            <person name="Cai C."/>
            <person name="Sun C."/>
            <person name="Lu J."/>
            <person name="Liu C."/>
            <person name="Zhou H."/>
            <person name="Sun Q."/>
            <person name="Shu L."/>
            <person name="Wang H."/>
            <person name="Wang Y."/>
            <person name="Wang S."/>
            <person name="Wu C."/>
            <person name="Chan E.W."/>
            <person name="Chen G."/>
            <person name="Shen Z."/>
            <person name="Chen S."/>
            <person name="Zhang R."/>
        </authorList>
    </citation>
    <scope>NUCLEOTIDE SEQUENCE</scope>
    <source>
        <strain evidence="3">R655-4</strain>
    </source>
</reference>
<dbReference type="EMBL" id="JACAGJ010000001">
    <property type="protein sequence ID" value="MDM1071580.1"/>
    <property type="molecule type" value="Genomic_DNA"/>
</dbReference>
<keyword evidence="1" id="KW-0732">Signal</keyword>
<comment type="caution">
    <text evidence="3">The sequence shown here is derived from an EMBL/GenBank/DDBJ whole genome shotgun (WGS) entry which is preliminary data.</text>
</comment>
<dbReference type="SUPFAM" id="SSF50956">
    <property type="entry name" value="Thermostable phytase (3-phytase)"/>
    <property type="match status" value="1"/>
</dbReference>
<dbReference type="RefSeq" id="WP_286491922.1">
    <property type="nucleotide sequence ID" value="NZ_JACAGJ010000001.1"/>
</dbReference>
<dbReference type="Pfam" id="PF02333">
    <property type="entry name" value="Phytase"/>
    <property type="match status" value="1"/>
</dbReference>
<dbReference type="PROSITE" id="PS51257">
    <property type="entry name" value="PROKAR_LIPOPROTEIN"/>
    <property type="match status" value="1"/>
</dbReference>
<accession>A0AAJ1QCN8</accession>
<dbReference type="InterPro" id="IPR011042">
    <property type="entry name" value="6-blade_b-propeller_TolB-like"/>
</dbReference>
<gene>
    <name evidence="3" type="ORF">HX001_03625</name>
</gene>
<dbReference type="AlphaFoldDB" id="A0AAJ1QCN8"/>
<organism evidence="3 4">
    <name type="scientific">Empedobacter brevis</name>
    <dbReference type="NCBI Taxonomy" id="247"/>
    <lineage>
        <taxon>Bacteria</taxon>
        <taxon>Pseudomonadati</taxon>
        <taxon>Bacteroidota</taxon>
        <taxon>Flavobacteriia</taxon>
        <taxon>Flavobacteriales</taxon>
        <taxon>Weeksellaceae</taxon>
        <taxon>Empedobacter</taxon>
    </lineage>
</organism>
<proteinExistence type="predicted"/>
<protein>
    <submittedName>
        <fullName evidence="3">Phytase</fullName>
    </submittedName>
</protein>
<sequence>MKKILITATTALIFTSCSHSKLAALPENALKPTVITQATPNDTDDPAIWINYQNLAESLLIGTDKQEETGGLYAYNLKGEIINKIVPLNRPNNVDVAYGFEFNGQKIDLAITTERANQKIRIVSLPDFKLIDNGGIDVFENEEIRDPMGVATYKKDHKIYVIVGRKDGPSEGYLHQYLLENNNGKIEAKLIRKFGKYSGKKEIEAIAVDQESGFVYYSDETAGIRKYYADPAKGNDELAFFGQNDFKRDHEGIAIYKTSEKNGYILVSDQQANFFNVYKREGSISNPNEHQLIAKIPVSTIECDGADAVNFNFGPTFPKGFFVAMSNGKVFQLYDWQIIQNEIDKQYKKPSPLINRQ</sequence>
<feature type="chain" id="PRO_5042582554" evidence="1">
    <location>
        <begin position="24"/>
        <end position="357"/>
    </location>
</feature>
<evidence type="ECO:0000313" key="3">
    <source>
        <dbReference type="EMBL" id="MDM1071580.1"/>
    </source>
</evidence>
<dbReference type="Gene3D" id="2.120.10.30">
    <property type="entry name" value="TolB, C-terminal domain"/>
    <property type="match status" value="1"/>
</dbReference>
<dbReference type="InterPro" id="IPR003431">
    <property type="entry name" value="B-propeller_Phytase"/>
</dbReference>
<dbReference type="GO" id="GO:0016158">
    <property type="term" value="F:inositol hexakisphosphate 3-phosphatase activity"/>
    <property type="evidence" value="ECO:0007669"/>
    <property type="project" value="InterPro"/>
</dbReference>
<feature type="domain" description="BPP" evidence="2">
    <location>
        <begin position="15"/>
        <end position="343"/>
    </location>
</feature>
<evidence type="ECO:0000259" key="2">
    <source>
        <dbReference type="PROSITE" id="PS51662"/>
    </source>
</evidence>
<dbReference type="PROSITE" id="PS51662">
    <property type="entry name" value="BP_PHYTASE"/>
    <property type="match status" value="1"/>
</dbReference>
<dbReference type="Proteomes" id="UP001170959">
    <property type="component" value="Unassembled WGS sequence"/>
</dbReference>
<evidence type="ECO:0000256" key="1">
    <source>
        <dbReference type="SAM" id="SignalP"/>
    </source>
</evidence>